<dbReference type="AlphaFoldDB" id="A0AAV3Q9W3"/>
<evidence type="ECO:0000259" key="1">
    <source>
        <dbReference type="Pfam" id="PF25597"/>
    </source>
</evidence>
<accession>A0AAV3Q9W3</accession>
<reference evidence="3 4" key="1">
    <citation type="submission" date="2024-01" db="EMBL/GenBank/DDBJ databases">
        <title>The complete chloroplast genome sequence of Lithospermum erythrorhizon: insights into the phylogenetic relationship among Boraginaceae species and the maternal lineages of purple gromwells.</title>
        <authorList>
            <person name="Okada T."/>
            <person name="Watanabe K."/>
        </authorList>
    </citation>
    <scope>NUCLEOTIDE SEQUENCE [LARGE SCALE GENOMIC DNA]</scope>
</reference>
<dbReference type="Proteomes" id="UP001454036">
    <property type="component" value="Unassembled WGS sequence"/>
</dbReference>
<dbReference type="PANTHER" id="PTHR42648">
    <property type="entry name" value="TRANSPOSASE, PUTATIVE-RELATED"/>
    <property type="match status" value="1"/>
</dbReference>
<sequence>MCQQDASTPFGDMRDNVAHQDGGIDKSTSHMVNFADYDDFVGNFPTQCQDVAMCDEFGSWIIDSGASTYNFSYHKVLAVAKGKGGLYMLNSSSFSASILQVFVNFFKSEPVIYNVVHKMNKTDARDIDLWHHRLGHCSSNILKHVLDLNSDALLLQHSCLICPLAKQQGMSFHPSHTCTTDLFQLIHLDLWGPYKTTTRTGAKKPDVTSMRVFGSLCFAANTSPHKIKFNMRSHPAVFLGYPSFQKAYRLLDLQTHKVFISRDILFHENIFPFKNPDSIKQLQSIVDPDSRPLVPLSLDPSYEISIHSPILSSNVPIVVNPEVNAESSSASSHDQSLDNEVSPVPPIALLPSRQSTRIKNQPSWLNDYIVNSLTDNEVPSYIVAHLMFVANLAKVQKTYSYK</sequence>
<evidence type="ECO:0000313" key="3">
    <source>
        <dbReference type="EMBL" id="GAA0159243.1"/>
    </source>
</evidence>
<dbReference type="InterPro" id="IPR039537">
    <property type="entry name" value="Retrotran_Ty1/copia-like"/>
</dbReference>
<protein>
    <recommendedName>
        <fullName evidence="1">Retroviral polymerase SH3-like domain-containing protein</fullName>
    </recommendedName>
</protein>
<gene>
    <name evidence="3" type="ORF">LIER_16065</name>
    <name evidence="2" type="ORF">LIER_37619</name>
</gene>
<evidence type="ECO:0000313" key="4">
    <source>
        <dbReference type="Proteomes" id="UP001454036"/>
    </source>
</evidence>
<comment type="caution">
    <text evidence="3">The sequence shown here is derived from an EMBL/GenBank/DDBJ whole genome shotgun (WGS) entry which is preliminary data.</text>
</comment>
<dbReference type="Pfam" id="PF25597">
    <property type="entry name" value="SH3_retrovirus"/>
    <property type="match status" value="1"/>
</dbReference>
<feature type="domain" description="Retroviral polymerase SH3-like" evidence="1">
    <location>
        <begin position="215"/>
        <end position="277"/>
    </location>
</feature>
<evidence type="ECO:0000313" key="2">
    <source>
        <dbReference type="EMBL" id="GAA0153088.1"/>
    </source>
</evidence>
<proteinExistence type="predicted"/>
<name>A0AAV3Q9W3_LITER</name>
<dbReference type="EMBL" id="BAABME010018235">
    <property type="protein sequence ID" value="GAA0153088.1"/>
    <property type="molecule type" value="Genomic_DNA"/>
</dbReference>
<dbReference type="EMBL" id="BAABME010003556">
    <property type="protein sequence ID" value="GAA0159243.1"/>
    <property type="molecule type" value="Genomic_DNA"/>
</dbReference>
<dbReference type="InterPro" id="IPR057670">
    <property type="entry name" value="SH3_retrovirus"/>
</dbReference>
<dbReference type="PANTHER" id="PTHR42648:SF31">
    <property type="entry name" value="RNA-DIRECTED DNA POLYMERASE"/>
    <property type="match status" value="1"/>
</dbReference>
<keyword evidence="4" id="KW-1185">Reference proteome</keyword>
<organism evidence="3 4">
    <name type="scientific">Lithospermum erythrorhizon</name>
    <name type="common">Purple gromwell</name>
    <name type="synonym">Lithospermum officinale var. erythrorhizon</name>
    <dbReference type="NCBI Taxonomy" id="34254"/>
    <lineage>
        <taxon>Eukaryota</taxon>
        <taxon>Viridiplantae</taxon>
        <taxon>Streptophyta</taxon>
        <taxon>Embryophyta</taxon>
        <taxon>Tracheophyta</taxon>
        <taxon>Spermatophyta</taxon>
        <taxon>Magnoliopsida</taxon>
        <taxon>eudicotyledons</taxon>
        <taxon>Gunneridae</taxon>
        <taxon>Pentapetalae</taxon>
        <taxon>asterids</taxon>
        <taxon>lamiids</taxon>
        <taxon>Boraginales</taxon>
        <taxon>Boraginaceae</taxon>
        <taxon>Boraginoideae</taxon>
        <taxon>Lithospermeae</taxon>
        <taxon>Lithospermum</taxon>
    </lineage>
</organism>